<evidence type="ECO:0000313" key="3">
    <source>
        <dbReference type="Proteomes" id="UP000016931"/>
    </source>
</evidence>
<feature type="non-terminal residue" evidence="2">
    <location>
        <position position="1"/>
    </location>
</feature>
<evidence type="ECO:0000256" key="1">
    <source>
        <dbReference type="SAM" id="MobiDB-lite"/>
    </source>
</evidence>
<sequence>LLVNTTEISTLHSSTTTKEATNQSNNSYHSIPYSKHNQYCLILSQNDLPRRRRKQQPTLQECSSLRHHDCFRGFLDRSENAAAKQQIWTV</sequence>
<proteinExistence type="predicted"/>
<dbReference type="Proteomes" id="UP000016931">
    <property type="component" value="Unassembled WGS sequence"/>
</dbReference>
<protein>
    <submittedName>
        <fullName evidence="2">Uncharacterized protein</fullName>
    </submittedName>
</protein>
<dbReference type="GeneID" id="27903070"/>
<evidence type="ECO:0000313" key="2">
    <source>
        <dbReference type="EMBL" id="EMF11003.1"/>
    </source>
</evidence>
<feature type="region of interest" description="Disordered" evidence="1">
    <location>
        <begin position="1"/>
        <end position="30"/>
    </location>
</feature>
<name>M3D0E9_SPHMS</name>
<dbReference type="RefSeq" id="XP_016759124.1">
    <property type="nucleotide sequence ID" value="XM_016905933.1"/>
</dbReference>
<gene>
    <name evidence="2" type="ORF">SEPMUDRAFT_150047</name>
</gene>
<dbReference type="AlphaFoldDB" id="M3D0E9"/>
<dbReference type="HOGENOM" id="CLU_2446814_0_0_1"/>
<organism evidence="2 3">
    <name type="scientific">Sphaerulina musiva (strain SO2202)</name>
    <name type="common">Poplar stem canker fungus</name>
    <name type="synonym">Septoria musiva</name>
    <dbReference type="NCBI Taxonomy" id="692275"/>
    <lineage>
        <taxon>Eukaryota</taxon>
        <taxon>Fungi</taxon>
        <taxon>Dikarya</taxon>
        <taxon>Ascomycota</taxon>
        <taxon>Pezizomycotina</taxon>
        <taxon>Dothideomycetes</taxon>
        <taxon>Dothideomycetidae</taxon>
        <taxon>Mycosphaerellales</taxon>
        <taxon>Mycosphaerellaceae</taxon>
        <taxon>Sphaerulina</taxon>
    </lineage>
</organism>
<keyword evidence="3" id="KW-1185">Reference proteome</keyword>
<reference evidence="2 3" key="1">
    <citation type="journal article" date="2012" name="PLoS Pathog.">
        <title>Diverse lifestyles and strategies of plant pathogenesis encoded in the genomes of eighteen Dothideomycetes fungi.</title>
        <authorList>
            <person name="Ohm R.A."/>
            <person name="Feau N."/>
            <person name="Henrissat B."/>
            <person name="Schoch C.L."/>
            <person name="Horwitz B.A."/>
            <person name="Barry K.W."/>
            <person name="Condon B.J."/>
            <person name="Copeland A.C."/>
            <person name="Dhillon B."/>
            <person name="Glaser F."/>
            <person name="Hesse C.N."/>
            <person name="Kosti I."/>
            <person name="LaButti K."/>
            <person name="Lindquist E.A."/>
            <person name="Lucas S."/>
            <person name="Salamov A.A."/>
            <person name="Bradshaw R.E."/>
            <person name="Ciuffetti L."/>
            <person name="Hamelin R.C."/>
            <person name="Kema G.H.J."/>
            <person name="Lawrence C."/>
            <person name="Scott J.A."/>
            <person name="Spatafora J.W."/>
            <person name="Turgeon B.G."/>
            <person name="de Wit P.J.G.M."/>
            <person name="Zhong S."/>
            <person name="Goodwin S.B."/>
            <person name="Grigoriev I.V."/>
        </authorList>
    </citation>
    <scope>NUCLEOTIDE SEQUENCE [LARGE SCALE GENOMIC DNA]</scope>
    <source>
        <strain evidence="2 3">SO2202</strain>
    </source>
</reference>
<feature type="compositionally biased region" description="Polar residues" evidence="1">
    <location>
        <begin position="1"/>
        <end position="29"/>
    </location>
</feature>
<accession>M3D0E9</accession>
<dbReference type="EMBL" id="KB456266">
    <property type="protein sequence ID" value="EMF11003.1"/>
    <property type="molecule type" value="Genomic_DNA"/>
</dbReference>